<organism evidence="1 2">
    <name type="scientific">Rousettus aegyptiacus</name>
    <name type="common">Egyptian fruit bat</name>
    <name type="synonym">Pteropus aegyptiacus</name>
    <dbReference type="NCBI Taxonomy" id="9407"/>
    <lineage>
        <taxon>Eukaryota</taxon>
        <taxon>Metazoa</taxon>
        <taxon>Chordata</taxon>
        <taxon>Craniata</taxon>
        <taxon>Vertebrata</taxon>
        <taxon>Euteleostomi</taxon>
        <taxon>Mammalia</taxon>
        <taxon>Eutheria</taxon>
        <taxon>Laurasiatheria</taxon>
        <taxon>Chiroptera</taxon>
        <taxon>Yinpterochiroptera</taxon>
        <taxon>Pteropodoidea</taxon>
        <taxon>Pteropodidae</taxon>
        <taxon>Rousettinae</taxon>
        <taxon>Rousettus</taxon>
    </lineage>
</organism>
<comment type="caution">
    <text evidence="1">The sequence shown here is derived from an EMBL/GenBank/DDBJ whole genome shotgun (WGS) entry which is preliminary data.</text>
</comment>
<dbReference type="EMBL" id="JACASE010000005">
    <property type="protein sequence ID" value="KAF6465741.1"/>
    <property type="molecule type" value="Genomic_DNA"/>
</dbReference>
<evidence type="ECO:0000313" key="2">
    <source>
        <dbReference type="Proteomes" id="UP000593571"/>
    </source>
</evidence>
<protein>
    <submittedName>
        <fullName evidence="1">Uncharacterized protein</fullName>
    </submittedName>
</protein>
<reference evidence="1 2" key="1">
    <citation type="journal article" date="2020" name="Nature">
        <title>Six reference-quality genomes reveal evolution of bat adaptations.</title>
        <authorList>
            <person name="Jebb D."/>
            <person name="Huang Z."/>
            <person name="Pippel M."/>
            <person name="Hughes G.M."/>
            <person name="Lavrichenko K."/>
            <person name="Devanna P."/>
            <person name="Winkler S."/>
            <person name="Jermiin L.S."/>
            <person name="Skirmuntt E.C."/>
            <person name="Katzourakis A."/>
            <person name="Burkitt-Gray L."/>
            <person name="Ray D.A."/>
            <person name="Sullivan K.A.M."/>
            <person name="Roscito J.G."/>
            <person name="Kirilenko B.M."/>
            <person name="Davalos L.M."/>
            <person name="Corthals A.P."/>
            <person name="Power M.L."/>
            <person name="Jones G."/>
            <person name="Ransome R.D."/>
            <person name="Dechmann D.K.N."/>
            <person name="Locatelli A.G."/>
            <person name="Puechmaille S.J."/>
            <person name="Fedrigo O."/>
            <person name="Jarvis E.D."/>
            <person name="Hiller M."/>
            <person name="Vernes S.C."/>
            <person name="Myers E.W."/>
            <person name="Teeling E.C."/>
        </authorList>
    </citation>
    <scope>NUCLEOTIDE SEQUENCE [LARGE SCALE GENOMIC DNA]</scope>
    <source>
        <strain evidence="1">MRouAeg1</strain>
        <tissue evidence="1">Muscle</tissue>
    </source>
</reference>
<evidence type="ECO:0000313" key="1">
    <source>
        <dbReference type="EMBL" id="KAF6465741.1"/>
    </source>
</evidence>
<dbReference type="Proteomes" id="UP000593571">
    <property type="component" value="Unassembled WGS sequence"/>
</dbReference>
<keyword evidence="2" id="KW-1185">Reference proteome</keyword>
<proteinExistence type="predicted"/>
<name>A0A7J8H0Z6_ROUAE</name>
<dbReference type="AlphaFoldDB" id="A0A7J8H0Z6"/>
<accession>A0A7J8H0Z6</accession>
<gene>
    <name evidence="1" type="ORF">HJG63_011164</name>
</gene>
<sequence>MMLFLVRDKKNKDKAAAYLQSRLYSTRRTILYFRISQSPSAPLTAADRLGTTCVAERTSQQRCSAPGWAVAHLLQFARPVTTGRAAGVPLNTHLECKDQAGTRSDGLRTEPCAHSLSGDMRLGRQSAWKATRN</sequence>